<evidence type="ECO:0000313" key="6">
    <source>
        <dbReference type="Proteomes" id="UP001627154"/>
    </source>
</evidence>
<feature type="region of interest" description="Disordered" evidence="4">
    <location>
        <begin position="512"/>
        <end position="531"/>
    </location>
</feature>
<evidence type="ECO:0000256" key="1">
    <source>
        <dbReference type="ARBA" id="ARBA00004613"/>
    </source>
</evidence>
<sequence length="541" mass="60274">MSSSSSSPRLQSPVLRQPASLQLPLLLLLLLLLSSLLLPGRLVGASLLLGNESNPLQRRMASSHQHSAHARKFGTERLSHAEEFNRTKVLQPEYQIRATLSPNDVSQFYYLGPHESGSPPTLLVSPCSGPISWSVSYVGPPDADQHAEGSQQQQSHWPVNQLVPSLPLFKYEGAETRNFTIPAAVTNLYLIEMQPISSPDFVDVRTRAPNTVLMYATSDALGHLPSSLITPTRSKRHQPLLEFQQKWSRRRLIVSWNKNQIEPASSSSSYLLAVTTSGHLHPPTLCTAENILKKHPCPSSDRLQAQDAAHRPEPEGLHCVPRNRITLKGVKYNTTYYFTLYIMNTHNNVSSRVAMDSFRFERKPPIILQSGRHSIIDLAKSDGFALFRYRPRDNATTLFDILACGVCSIKMKIRGPGYCLEEQISGEFRVRTPALPAGKRFSIQLAASQLDLSKAKTSKVKILAIDNEAVPFNDYILQNSAASSLGGGNQWEYRSLRKCRAKSASWCASHQRQHPSQAYGDRRRTTDPTHSFIRPCPASLV</sequence>
<proteinExistence type="predicted"/>
<comment type="subcellular location">
    <subcellularLocation>
        <location evidence="1">Secreted</location>
    </subcellularLocation>
</comment>
<evidence type="ECO:0000256" key="2">
    <source>
        <dbReference type="ARBA" id="ARBA00022525"/>
    </source>
</evidence>
<keyword evidence="6" id="KW-1185">Reference proteome</keyword>
<organism evidence="5 6">
    <name type="scientific">Trichogramma kaykai</name>
    <dbReference type="NCBI Taxonomy" id="54128"/>
    <lineage>
        <taxon>Eukaryota</taxon>
        <taxon>Metazoa</taxon>
        <taxon>Ecdysozoa</taxon>
        <taxon>Arthropoda</taxon>
        <taxon>Hexapoda</taxon>
        <taxon>Insecta</taxon>
        <taxon>Pterygota</taxon>
        <taxon>Neoptera</taxon>
        <taxon>Endopterygota</taxon>
        <taxon>Hymenoptera</taxon>
        <taxon>Apocrita</taxon>
        <taxon>Proctotrupomorpha</taxon>
        <taxon>Chalcidoidea</taxon>
        <taxon>Trichogrammatidae</taxon>
        <taxon>Trichogramma</taxon>
    </lineage>
</organism>
<dbReference type="PANTHER" id="PTHR14619">
    <property type="entry name" value="NEURON-DERIVED NEUROTROPHIC FACTOR"/>
    <property type="match status" value="1"/>
</dbReference>
<gene>
    <name evidence="5" type="ORF">TKK_011683</name>
</gene>
<keyword evidence="3" id="KW-0677">Repeat</keyword>
<keyword evidence="2" id="KW-0964">Secreted</keyword>
<accession>A0ABD2WM66</accession>
<comment type="caution">
    <text evidence="5">The sequence shown here is derived from an EMBL/GenBank/DDBJ whole genome shotgun (WGS) entry which is preliminary data.</text>
</comment>
<evidence type="ECO:0000256" key="3">
    <source>
        <dbReference type="ARBA" id="ARBA00022737"/>
    </source>
</evidence>
<evidence type="ECO:0000313" key="5">
    <source>
        <dbReference type="EMBL" id="KAL3394011.1"/>
    </source>
</evidence>
<dbReference type="PANTHER" id="PTHR14619:SF3">
    <property type="entry name" value="PROTEIN NDNF"/>
    <property type="match status" value="1"/>
</dbReference>
<protein>
    <recommendedName>
        <fullName evidence="7">Protein NDNF</fullName>
    </recommendedName>
</protein>
<dbReference type="EMBL" id="JBJJXI010000094">
    <property type="protein sequence ID" value="KAL3394011.1"/>
    <property type="molecule type" value="Genomic_DNA"/>
</dbReference>
<name>A0ABD2WM66_9HYME</name>
<dbReference type="Proteomes" id="UP001627154">
    <property type="component" value="Unassembled WGS sequence"/>
</dbReference>
<dbReference type="AlphaFoldDB" id="A0ABD2WM66"/>
<evidence type="ECO:0000256" key="4">
    <source>
        <dbReference type="SAM" id="MobiDB-lite"/>
    </source>
</evidence>
<reference evidence="5 6" key="1">
    <citation type="journal article" date="2024" name="bioRxiv">
        <title>A reference genome for Trichogramma kaykai: A tiny desert-dwelling parasitoid wasp with competing sex-ratio distorters.</title>
        <authorList>
            <person name="Culotta J."/>
            <person name="Lindsey A.R."/>
        </authorList>
    </citation>
    <scope>NUCLEOTIDE SEQUENCE [LARGE SCALE GENOMIC DNA]</scope>
    <source>
        <strain evidence="5 6">KSX58</strain>
    </source>
</reference>
<evidence type="ECO:0008006" key="7">
    <source>
        <dbReference type="Google" id="ProtNLM"/>
    </source>
</evidence>
<dbReference type="GO" id="GO:0005576">
    <property type="term" value="C:extracellular region"/>
    <property type="evidence" value="ECO:0007669"/>
    <property type="project" value="UniProtKB-SubCell"/>
</dbReference>
<dbReference type="InterPro" id="IPR019326">
    <property type="entry name" value="NDNF"/>
</dbReference>